<dbReference type="EMBL" id="BGPR01002732">
    <property type="protein sequence ID" value="GBM78112.1"/>
    <property type="molecule type" value="Genomic_DNA"/>
</dbReference>
<comment type="caution">
    <text evidence="1">The sequence shown here is derived from an EMBL/GenBank/DDBJ whole genome shotgun (WGS) entry which is preliminary data.</text>
</comment>
<name>A0A4Y2ILN2_ARAVE</name>
<gene>
    <name evidence="1" type="ORF">AVEN_132246_1</name>
</gene>
<dbReference type="OrthoDB" id="411871at2759"/>
<protein>
    <submittedName>
        <fullName evidence="1">Uncharacterized protein</fullName>
    </submittedName>
</protein>
<organism evidence="1 2">
    <name type="scientific">Araneus ventricosus</name>
    <name type="common">Orbweaver spider</name>
    <name type="synonym">Epeira ventricosa</name>
    <dbReference type="NCBI Taxonomy" id="182803"/>
    <lineage>
        <taxon>Eukaryota</taxon>
        <taxon>Metazoa</taxon>
        <taxon>Ecdysozoa</taxon>
        <taxon>Arthropoda</taxon>
        <taxon>Chelicerata</taxon>
        <taxon>Arachnida</taxon>
        <taxon>Araneae</taxon>
        <taxon>Araneomorphae</taxon>
        <taxon>Entelegynae</taxon>
        <taxon>Araneoidea</taxon>
        <taxon>Araneidae</taxon>
        <taxon>Araneus</taxon>
    </lineage>
</organism>
<evidence type="ECO:0000313" key="2">
    <source>
        <dbReference type="Proteomes" id="UP000499080"/>
    </source>
</evidence>
<proteinExistence type="predicted"/>
<evidence type="ECO:0000313" key="1">
    <source>
        <dbReference type="EMBL" id="GBM78112.1"/>
    </source>
</evidence>
<keyword evidence="2" id="KW-1185">Reference proteome</keyword>
<dbReference type="AlphaFoldDB" id="A0A4Y2ILN2"/>
<sequence>MGWRKFSSEASHPHGKKYKVAFRRSVFPSQIPYLVNGESKGNLQNAAQNILDRIFHSPAISTNYNLTTSTQPPDPPIFPQEISVQVPPPKLLPGFLENRKYYLIPERRKRLEAALLLSSYFTPTDNREGAGETYDSAADISFGVH</sequence>
<accession>A0A4Y2ILN2</accession>
<reference evidence="1 2" key="1">
    <citation type="journal article" date="2019" name="Sci. Rep.">
        <title>Orb-weaving spider Araneus ventricosus genome elucidates the spidroin gene catalogue.</title>
        <authorList>
            <person name="Kono N."/>
            <person name="Nakamura H."/>
            <person name="Ohtoshi R."/>
            <person name="Moran D.A.P."/>
            <person name="Shinohara A."/>
            <person name="Yoshida Y."/>
            <person name="Fujiwara M."/>
            <person name="Mori M."/>
            <person name="Tomita M."/>
            <person name="Arakawa K."/>
        </authorList>
    </citation>
    <scope>NUCLEOTIDE SEQUENCE [LARGE SCALE GENOMIC DNA]</scope>
</reference>
<dbReference type="Proteomes" id="UP000499080">
    <property type="component" value="Unassembled WGS sequence"/>
</dbReference>